<sequence length="205" mass="23139">MALTAPSPGEPHGAALERKGDELRTMAAAMATKADLLVLTTTIQDALRAEMAGIRAEVTAQTGRIQELERSQEAHTMRHQATDTALAHQGELLLHMRMSVEDLDNRGRRCNVRVRGVPALQERNIPYRWSFPFALLARNQNGWVSVRWPEEILRFLEELDLPPISIQDWVLGPLRPLQQRAPQRRGDNPLRGPAPRRRNNSEAPE</sequence>
<keyword evidence="3" id="KW-1185">Reference proteome</keyword>
<name>A0AAD1VYZ8_PELCU</name>
<accession>A0AAD1VYZ8</accession>
<organism evidence="2 3">
    <name type="scientific">Pelobates cultripes</name>
    <name type="common">Western spadefoot toad</name>
    <dbReference type="NCBI Taxonomy" id="61616"/>
    <lineage>
        <taxon>Eukaryota</taxon>
        <taxon>Metazoa</taxon>
        <taxon>Chordata</taxon>
        <taxon>Craniata</taxon>
        <taxon>Vertebrata</taxon>
        <taxon>Euteleostomi</taxon>
        <taxon>Amphibia</taxon>
        <taxon>Batrachia</taxon>
        <taxon>Anura</taxon>
        <taxon>Pelobatoidea</taxon>
        <taxon>Pelobatidae</taxon>
        <taxon>Pelobates</taxon>
    </lineage>
</organism>
<reference evidence="2" key="1">
    <citation type="submission" date="2022-03" db="EMBL/GenBank/DDBJ databases">
        <authorList>
            <person name="Alioto T."/>
            <person name="Alioto T."/>
            <person name="Gomez Garrido J."/>
        </authorList>
    </citation>
    <scope>NUCLEOTIDE SEQUENCE</scope>
</reference>
<evidence type="ECO:0000256" key="1">
    <source>
        <dbReference type="SAM" id="MobiDB-lite"/>
    </source>
</evidence>
<gene>
    <name evidence="2" type="ORF">PECUL_23A047187</name>
</gene>
<evidence type="ECO:0000313" key="3">
    <source>
        <dbReference type="Proteomes" id="UP001295444"/>
    </source>
</evidence>
<proteinExistence type="predicted"/>
<feature type="region of interest" description="Disordered" evidence="1">
    <location>
        <begin position="177"/>
        <end position="205"/>
    </location>
</feature>
<protein>
    <submittedName>
        <fullName evidence="2">Uncharacterized protein</fullName>
    </submittedName>
</protein>
<evidence type="ECO:0000313" key="2">
    <source>
        <dbReference type="EMBL" id="CAH2274615.1"/>
    </source>
</evidence>
<dbReference type="AlphaFoldDB" id="A0AAD1VYZ8"/>
<dbReference type="EMBL" id="OW240914">
    <property type="protein sequence ID" value="CAH2274615.1"/>
    <property type="molecule type" value="Genomic_DNA"/>
</dbReference>
<dbReference type="Proteomes" id="UP001295444">
    <property type="component" value="Chromosome 03"/>
</dbReference>